<dbReference type="Pfam" id="PF07715">
    <property type="entry name" value="Plug"/>
    <property type="match status" value="1"/>
</dbReference>
<evidence type="ECO:0000259" key="12">
    <source>
        <dbReference type="Pfam" id="PF00593"/>
    </source>
</evidence>
<organism evidence="15 16">
    <name type="scientific">Blastochloris viridis</name>
    <name type="common">Rhodopseudomonas viridis</name>
    <dbReference type="NCBI Taxonomy" id="1079"/>
    <lineage>
        <taxon>Bacteria</taxon>
        <taxon>Pseudomonadati</taxon>
        <taxon>Pseudomonadota</taxon>
        <taxon>Alphaproteobacteria</taxon>
        <taxon>Hyphomicrobiales</taxon>
        <taxon>Blastochloridaceae</taxon>
        <taxon>Blastochloris</taxon>
    </lineage>
</organism>
<evidence type="ECO:0000313" key="14">
    <source>
        <dbReference type="EMBL" id="BAS00865.1"/>
    </source>
</evidence>
<gene>
    <name evidence="14" type="ORF">BV133_3271</name>
    <name evidence="15" type="ORF">BVIRIDIS_09260</name>
</gene>
<feature type="domain" description="TonB-dependent receptor plug" evidence="13">
    <location>
        <begin position="58"/>
        <end position="156"/>
    </location>
</feature>
<dbReference type="KEGG" id="bvr:BVIR_1481"/>
<evidence type="ECO:0000256" key="9">
    <source>
        <dbReference type="ARBA" id="ARBA00023237"/>
    </source>
</evidence>
<feature type="domain" description="TonB-dependent receptor-like beta-barrel" evidence="12">
    <location>
        <begin position="226"/>
        <end position="671"/>
    </location>
</feature>
<keyword evidence="3 10" id="KW-1134">Transmembrane beta strand</keyword>
<keyword evidence="7 10" id="KW-0472">Membrane</keyword>
<accession>A0A0H5BI84</accession>
<keyword evidence="5" id="KW-0732">Signal</keyword>
<evidence type="ECO:0000259" key="13">
    <source>
        <dbReference type="Pfam" id="PF07715"/>
    </source>
</evidence>
<dbReference type="InterPro" id="IPR000531">
    <property type="entry name" value="Beta-barrel_TonB"/>
</dbReference>
<evidence type="ECO:0000313" key="15">
    <source>
        <dbReference type="EMBL" id="CUU41927.1"/>
    </source>
</evidence>
<keyword evidence="8 14" id="KW-0675">Receptor</keyword>
<evidence type="ECO:0000256" key="3">
    <source>
        <dbReference type="ARBA" id="ARBA00022452"/>
    </source>
</evidence>
<protein>
    <submittedName>
        <fullName evidence="14">TonB-dependent receptor</fullName>
    </submittedName>
    <submittedName>
        <fullName evidence="15">Vitamin B12/cobalamin outer membrane transporter</fullName>
    </submittedName>
</protein>
<dbReference type="Proteomes" id="UP000065734">
    <property type="component" value="Chromosome I"/>
</dbReference>
<evidence type="ECO:0000256" key="1">
    <source>
        <dbReference type="ARBA" id="ARBA00004571"/>
    </source>
</evidence>
<dbReference type="GO" id="GO:0009279">
    <property type="term" value="C:cell outer membrane"/>
    <property type="evidence" value="ECO:0007669"/>
    <property type="project" value="UniProtKB-SubCell"/>
</dbReference>
<dbReference type="PANTHER" id="PTHR30069">
    <property type="entry name" value="TONB-DEPENDENT OUTER MEMBRANE RECEPTOR"/>
    <property type="match status" value="1"/>
</dbReference>
<dbReference type="Gene3D" id="2.170.130.10">
    <property type="entry name" value="TonB-dependent receptor, plug domain"/>
    <property type="match status" value="1"/>
</dbReference>
<reference evidence="15" key="2">
    <citation type="submission" date="2015-11" db="EMBL/GenBank/DDBJ databases">
        <authorList>
            <person name="Zhang Y."/>
            <person name="Guo Z."/>
        </authorList>
    </citation>
    <scope>NUCLEOTIDE SEQUENCE</scope>
    <source>
        <strain evidence="15">1</strain>
    </source>
</reference>
<dbReference type="STRING" id="1079.BVIR_1481"/>
<dbReference type="EMBL" id="LN907867">
    <property type="protein sequence ID" value="CUU41927.1"/>
    <property type="molecule type" value="Genomic_DNA"/>
</dbReference>
<dbReference type="OrthoDB" id="9760333at2"/>
<keyword evidence="9 10" id="KW-0998">Cell outer membrane</keyword>
<reference evidence="14" key="1">
    <citation type="journal article" date="2015" name="Genome Announc.">
        <title>Complete Genome Sequence of the Bacteriochlorophyll b-Producing Photosynthetic Bacterium Blastochloris viridis.</title>
        <authorList>
            <person name="Tsukatani Y."/>
            <person name="Hirose Y."/>
            <person name="Harada J."/>
            <person name="Misawa N."/>
            <person name="Mori K."/>
            <person name="Inoue K."/>
            <person name="Tamiaki H."/>
        </authorList>
    </citation>
    <scope>NUCLEOTIDE SEQUENCE [LARGE SCALE GENOMIC DNA]</scope>
    <source>
        <strain evidence="14">DSM 133</strain>
    </source>
</reference>
<reference evidence="16" key="3">
    <citation type="journal article" date="2016" name="Genome Announc.">
        <title>Revised genome sequence of the purple photosynthetic bacterium Blastochloris viridis.</title>
        <authorList>
            <person name="Liu L.N."/>
            <person name="Faulkner M."/>
            <person name="Liu X."/>
            <person name="Huang F."/>
            <person name="Darby A.C."/>
            <person name="Hall N."/>
        </authorList>
    </citation>
    <scope>NUCLEOTIDE SEQUENCE [LARGE SCALE GENOMIC DNA]</scope>
    <source>
        <strain evidence="16">ATCC 19567 / DSM 133 / F</strain>
    </source>
</reference>
<evidence type="ECO:0000256" key="11">
    <source>
        <dbReference type="RuleBase" id="RU003357"/>
    </source>
</evidence>
<keyword evidence="4 10" id="KW-0812">Transmembrane</keyword>
<evidence type="ECO:0000256" key="10">
    <source>
        <dbReference type="PROSITE-ProRule" id="PRU01360"/>
    </source>
</evidence>
<dbReference type="GO" id="GO:0015344">
    <property type="term" value="F:siderophore uptake transmembrane transporter activity"/>
    <property type="evidence" value="ECO:0007669"/>
    <property type="project" value="TreeGrafter"/>
</dbReference>
<dbReference type="InterPro" id="IPR036942">
    <property type="entry name" value="Beta-barrel_TonB_sf"/>
</dbReference>
<evidence type="ECO:0000256" key="2">
    <source>
        <dbReference type="ARBA" id="ARBA00022448"/>
    </source>
</evidence>
<sequence length="697" mass="77006">MRLRRQTWVVAAGAVVAGALGSATGGPAAAEDGIFNLGEIHVSAPSSSTQETDDFGGSTVSGDQMETFATDTLDKAVNLAPGVSSSNSGGTRNEQLIYVRGFDRWQVPLSIDGVRIYLPADNRLDFGRFLTPDVAAVQIAKGYVSVLDGPGGMGGAINLVSYKPTKELEAEGRTQAEFGTDGTFEGTLNYLRGGSRTENGYVQASGTYRDQRGWMLSESFNPTAVENGGLRDHSDTRDWNVNLKAGYTPNATDEYSINFIKQAGQKGAPYHVTDLSTSRRFWDWPQWDIQNLYWLSNTQVGDSSYVKTKAYYNTFNNTLRSFSDWQQTVQSGSNAFNSYYDDYAFGGNVEAGTEFGRFDTLKAAFSFRRDDHTEWNENFTNSSGTSSGCVQSAVCFTEPKQNTVEDTYSIALENTVHVTPAFDLVQGVSYNWRNLISAEDFTTANGLIYYPLKDSDAVDYQGAAVWRYSETAKVFANFSHRTRFPTLFERFSSRFGGAYSNPGLAPEVATNYQVGWANAFAPKSQVSVTAFYSDVEDMIQSVNITSSITQYQNVGDGYFYGAEASFDYAASDTWTFGGNITWIDREVTNPSDPSFQPSGVPEIKGLVYATWQPYENLKLTPSLEFADDRWTSYTVNKVNYYYTTGAYVLLNFRAEYAINAHFTVAAGARNLLDQDYYLSDGYPEAGRSFYASLKATF</sequence>
<evidence type="ECO:0000256" key="8">
    <source>
        <dbReference type="ARBA" id="ARBA00023170"/>
    </source>
</evidence>
<keyword evidence="16" id="KW-1185">Reference proteome</keyword>
<dbReference type="InterPro" id="IPR039426">
    <property type="entry name" value="TonB-dep_rcpt-like"/>
</dbReference>
<name>A0A0H5BI84_BLAVI</name>
<dbReference type="GO" id="GO:0044718">
    <property type="term" value="P:siderophore transmembrane transport"/>
    <property type="evidence" value="ECO:0007669"/>
    <property type="project" value="TreeGrafter"/>
</dbReference>
<evidence type="ECO:0000256" key="4">
    <source>
        <dbReference type="ARBA" id="ARBA00022692"/>
    </source>
</evidence>
<dbReference type="PANTHER" id="PTHR30069:SF29">
    <property type="entry name" value="HEMOGLOBIN AND HEMOGLOBIN-HAPTOGLOBIN-BINDING PROTEIN 1-RELATED"/>
    <property type="match status" value="1"/>
</dbReference>
<dbReference type="PATRIC" id="fig|1079.6.peg.1536"/>
<dbReference type="Gene3D" id="2.40.170.20">
    <property type="entry name" value="TonB-dependent receptor, beta-barrel domain"/>
    <property type="match status" value="1"/>
</dbReference>
<dbReference type="InterPro" id="IPR012910">
    <property type="entry name" value="Plug_dom"/>
</dbReference>
<dbReference type="InterPro" id="IPR037066">
    <property type="entry name" value="Plug_dom_sf"/>
</dbReference>
<dbReference type="CDD" id="cd01347">
    <property type="entry name" value="ligand_gated_channel"/>
    <property type="match status" value="1"/>
</dbReference>
<dbReference type="AlphaFoldDB" id="A0A0H5BI84"/>
<dbReference type="EMBL" id="AP014854">
    <property type="protein sequence ID" value="BAS00865.1"/>
    <property type="molecule type" value="Genomic_DNA"/>
</dbReference>
<comment type="subcellular location">
    <subcellularLocation>
        <location evidence="1 10">Cell outer membrane</location>
        <topology evidence="1 10">Multi-pass membrane protein</topology>
    </subcellularLocation>
</comment>
<proteinExistence type="inferred from homology"/>
<comment type="similarity">
    <text evidence="10 11">Belongs to the TonB-dependent receptor family.</text>
</comment>
<evidence type="ECO:0000256" key="7">
    <source>
        <dbReference type="ARBA" id="ARBA00023136"/>
    </source>
</evidence>
<dbReference type="Pfam" id="PF00593">
    <property type="entry name" value="TonB_dep_Rec_b-barrel"/>
    <property type="match status" value="1"/>
</dbReference>
<evidence type="ECO:0000313" key="16">
    <source>
        <dbReference type="Proteomes" id="UP000065734"/>
    </source>
</evidence>
<keyword evidence="6 11" id="KW-0798">TonB box</keyword>
<evidence type="ECO:0000256" key="6">
    <source>
        <dbReference type="ARBA" id="ARBA00023077"/>
    </source>
</evidence>
<evidence type="ECO:0000256" key="5">
    <source>
        <dbReference type="ARBA" id="ARBA00022729"/>
    </source>
</evidence>
<dbReference type="PROSITE" id="PS52016">
    <property type="entry name" value="TONB_DEPENDENT_REC_3"/>
    <property type="match status" value="1"/>
</dbReference>
<keyword evidence="2 10" id="KW-0813">Transport</keyword>
<dbReference type="SUPFAM" id="SSF56935">
    <property type="entry name" value="Porins"/>
    <property type="match status" value="1"/>
</dbReference>